<evidence type="ECO:0000256" key="3">
    <source>
        <dbReference type="ARBA" id="ARBA00018363"/>
    </source>
</evidence>
<evidence type="ECO:0000256" key="5">
    <source>
        <dbReference type="ARBA" id="ARBA00023242"/>
    </source>
</evidence>
<feature type="compositionally biased region" description="Low complexity" evidence="8">
    <location>
        <begin position="245"/>
        <end position="257"/>
    </location>
</feature>
<proteinExistence type="inferred from homology"/>
<dbReference type="GO" id="GO:0031261">
    <property type="term" value="C:DNA replication preinitiation complex"/>
    <property type="evidence" value="ECO:0007669"/>
    <property type="project" value="TreeGrafter"/>
</dbReference>
<feature type="compositionally biased region" description="Polar residues" evidence="8">
    <location>
        <begin position="106"/>
        <end position="117"/>
    </location>
</feature>
<feature type="compositionally biased region" description="Basic and acidic residues" evidence="8">
    <location>
        <begin position="191"/>
        <end position="203"/>
    </location>
</feature>
<organism evidence="9 10">
    <name type="scientific">Fistulina hepatica ATCC 64428</name>
    <dbReference type="NCBI Taxonomy" id="1128425"/>
    <lineage>
        <taxon>Eukaryota</taxon>
        <taxon>Fungi</taxon>
        <taxon>Dikarya</taxon>
        <taxon>Basidiomycota</taxon>
        <taxon>Agaricomycotina</taxon>
        <taxon>Agaricomycetes</taxon>
        <taxon>Agaricomycetidae</taxon>
        <taxon>Agaricales</taxon>
        <taxon>Fistulinaceae</taxon>
        <taxon>Fistulina</taxon>
    </lineage>
</organism>
<evidence type="ECO:0000256" key="1">
    <source>
        <dbReference type="ARBA" id="ARBA00004123"/>
    </source>
</evidence>
<evidence type="ECO:0000256" key="8">
    <source>
        <dbReference type="SAM" id="MobiDB-lite"/>
    </source>
</evidence>
<dbReference type="EMBL" id="KN881666">
    <property type="protein sequence ID" value="KIY51234.1"/>
    <property type="molecule type" value="Genomic_DNA"/>
</dbReference>
<dbReference type="InterPro" id="IPR040203">
    <property type="entry name" value="Sld2"/>
</dbReference>
<feature type="compositionally biased region" description="Pro residues" evidence="8">
    <location>
        <begin position="74"/>
        <end position="83"/>
    </location>
</feature>
<accession>A0A0D7AHL8</accession>
<dbReference type="InterPro" id="IPR021110">
    <property type="entry name" value="DNA_rep_checkpnt_protein"/>
</dbReference>
<dbReference type="OrthoDB" id="8775810at2759"/>
<dbReference type="GO" id="GO:0003697">
    <property type="term" value="F:single-stranded DNA binding"/>
    <property type="evidence" value="ECO:0007669"/>
    <property type="project" value="TreeGrafter"/>
</dbReference>
<name>A0A0D7AHL8_9AGAR</name>
<feature type="compositionally biased region" description="Basic residues" evidence="8">
    <location>
        <begin position="147"/>
        <end position="161"/>
    </location>
</feature>
<feature type="compositionally biased region" description="Basic residues" evidence="8">
    <location>
        <begin position="495"/>
        <end position="509"/>
    </location>
</feature>
<dbReference type="AlphaFoldDB" id="A0A0D7AHL8"/>
<evidence type="ECO:0000313" key="10">
    <source>
        <dbReference type="Proteomes" id="UP000054144"/>
    </source>
</evidence>
<feature type="compositionally biased region" description="Basic and acidic residues" evidence="8">
    <location>
        <begin position="170"/>
        <end position="183"/>
    </location>
</feature>
<dbReference type="GO" id="GO:0003688">
    <property type="term" value="F:DNA replication origin binding"/>
    <property type="evidence" value="ECO:0007669"/>
    <property type="project" value="TreeGrafter"/>
</dbReference>
<feature type="compositionally biased region" description="Acidic residues" evidence="8">
    <location>
        <begin position="264"/>
        <end position="274"/>
    </location>
</feature>
<feature type="compositionally biased region" description="Basic and acidic residues" evidence="8">
    <location>
        <begin position="275"/>
        <end position="288"/>
    </location>
</feature>
<dbReference type="Gene3D" id="1.10.10.1460">
    <property type="match status" value="1"/>
</dbReference>
<dbReference type="GO" id="GO:0000727">
    <property type="term" value="P:double-strand break repair via break-induced replication"/>
    <property type="evidence" value="ECO:0007669"/>
    <property type="project" value="TreeGrafter"/>
</dbReference>
<dbReference type="CDD" id="cd22289">
    <property type="entry name" value="RecQL4_SLD2_NTD"/>
    <property type="match status" value="1"/>
</dbReference>
<evidence type="ECO:0000256" key="4">
    <source>
        <dbReference type="ARBA" id="ARBA00022705"/>
    </source>
</evidence>
<feature type="compositionally biased region" description="Polar residues" evidence="8">
    <location>
        <begin position="57"/>
        <end position="73"/>
    </location>
</feature>
<evidence type="ECO:0000256" key="6">
    <source>
        <dbReference type="ARBA" id="ARBA00023306"/>
    </source>
</evidence>
<reference evidence="9 10" key="1">
    <citation type="journal article" date="2015" name="Fungal Genet. Biol.">
        <title>Evolution of novel wood decay mechanisms in Agaricales revealed by the genome sequences of Fistulina hepatica and Cylindrobasidium torrendii.</title>
        <authorList>
            <person name="Floudas D."/>
            <person name="Held B.W."/>
            <person name="Riley R."/>
            <person name="Nagy L.G."/>
            <person name="Koehler G."/>
            <person name="Ransdell A.S."/>
            <person name="Younus H."/>
            <person name="Chow J."/>
            <person name="Chiniquy J."/>
            <person name="Lipzen A."/>
            <person name="Tritt A."/>
            <person name="Sun H."/>
            <person name="Haridas S."/>
            <person name="LaButti K."/>
            <person name="Ohm R.A."/>
            <person name="Kues U."/>
            <person name="Blanchette R.A."/>
            <person name="Grigoriev I.V."/>
            <person name="Minto R.E."/>
            <person name="Hibbett D.S."/>
        </authorList>
    </citation>
    <scope>NUCLEOTIDE SEQUENCE [LARGE SCALE GENOMIC DNA]</scope>
    <source>
        <strain evidence="9 10">ATCC 64428</strain>
    </source>
</reference>
<evidence type="ECO:0000256" key="2">
    <source>
        <dbReference type="ARBA" id="ARBA00007276"/>
    </source>
</evidence>
<keyword evidence="4 7" id="KW-0235">DNA replication</keyword>
<evidence type="ECO:0000313" key="9">
    <source>
        <dbReference type="EMBL" id="KIY51234.1"/>
    </source>
</evidence>
<dbReference type="PANTHER" id="PTHR28124:SF1">
    <property type="entry name" value="DNA REPLICATION REGULATOR SLD2"/>
    <property type="match status" value="1"/>
</dbReference>
<gene>
    <name evidence="9" type="ORF">FISHEDRAFT_70877</name>
</gene>
<keyword evidence="10" id="KW-1185">Reference proteome</keyword>
<keyword evidence="6 7" id="KW-0131">Cell cycle</keyword>
<comment type="similarity">
    <text evidence="2 7">Belongs to the SLD2 family.</text>
</comment>
<comment type="function">
    <text evidence="7">Has a role in the initiation of DNA replication. Required at S-phase checkpoint.</text>
</comment>
<feature type="compositionally biased region" description="Basic and acidic residues" evidence="8">
    <location>
        <begin position="420"/>
        <end position="430"/>
    </location>
</feature>
<dbReference type="GO" id="GO:0006270">
    <property type="term" value="P:DNA replication initiation"/>
    <property type="evidence" value="ECO:0007669"/>
    <property type="project" value="UniProtKB-UniRule"/>
</dbReference>
<comment type="subcellular location">
    <subcellularLocation>
        <location evidence="1 7">Nucleus</location>
    </subcellularLocation>
</comment>
<feature type="region of interest" description="Disordered" evidence="8">
    <location>
        <begin position="44"/>
        <end position="307"/>
    </location>
</feature>
<keyword evidence="5 7" id="KW-0539">Nucleus</keyword>
<dbReference type="Pfam" id="PF11719">
    <property type="entry name" value="Drc1-Sld2"/>
    <property type="match status" value="1"/>
</dbReference>
<evidence type="ECO:0000256" key="7">
    <source>
        <dbReference type="RuleBase" id="RU367067"/>
    </source>
</evidence>
<sequence>MDVSALRAEIKAWERKFKAKHGKPPSVQDIRDQPHIADKYKRYKKLAKNPKAVEPGNATQPSRSATPPQSDPTNAPPQTPPRNGPRNTPHISAPLLFASTARIKATSEQLSGYNPFSPQKDRTRKPIAEPNLSPPKSPNPFASPVKGKGKATGKRSTRKRKPSLDAFSNEQDRDPFSDVRDPFSDICDPFSDDHGQFSDDPELHSAVASSKPALTPLTRARKRLRGEPVTPSPDKRRRIELSAKSFPSASSGALSSFQRALMEGVDDDDENDEEYGIRKPTKDEDLRLRVAPSTSSMGETPMKQPNGFTLLFDEERGRDTIKGSGNGNGNIFARTSSKSNLSHNATQASYKHRRSKSPDRAGFLAARNGTSKKLVFPNGIAFRKSNLFAERDDLLPTEAAISLGKPAIVKARSKDEALNAKAYNKREDSPAARPRGKKRTLSSAAEVNDDDSAEPPKGHLARSRTPEDTRMQAISASALIPPSPLPESSRDGNKKRGYAANSRGRKKPRLGGNGKDANAGDKSDDDAASDDAPVVKMVAHRQVQRRGDSDDDVDPLVYAPQHEAPGDPREPPISDQPISHAKDADANASPAVDLPERLRSILALDSRAAPVPTDAEEEQTAAALVYGRRIGHYDGTRGGEIWDIGEVGGIKAGVPGHVLQDGILLDADANVVVDDRLAVTDGEDDWDAEPVPWEVGEL</sequence>
<feature type="region of interest" description="Disordered" evidence="8">
    <location>
        <begin position="420"/>
        <end position="590"/>
    </location>
</feature>
<protein>
    <recommendedName>
        <fullName evidence="3 7">DNA replication regulator SLD2</fullName>
    </recommendedName>
</protein>
<dbReference type="GO" id="GO:1902977">
    <property type="term" value="P:mitotic DNA replication preinitiation complex assembly"/>
    <property type="evidence" value="ECO:0007669"/>
    <property type="project" value="TreeGrafter"/>
</dbReference>
<dbReference type="PANTHER" id="PTHR28124">
    <property type="entry name" value="DNA REPLICATION REGULATOR SLD2"/>
    <property type="match status" value="1"/>
</dbReference>
<dbReference type="Proteomes" id="UP000054144">
    <property type="component" value="Unassembled WGS sequence"/>
</dbReference>